<dbReference type="SMART" id="SM00382">
    <property type="entry name" value="AAA"/>
    <property type="match status" value="1"/>
</dbReference>
<dbReference type="Gene3D" id="2.30.30.940">
    <property type="match status" value="1"/>
</dbReference>
<dbReference type="InterPro" id="IPR003593">
    <property type="entry name" value="AAA+_ATPase"/>
</dbReference>
<dbReference type="FunFam" id="3.40.50.300:FF:001498">
    <property type="entry name" value="ATP-dependent DNA helicase"/>
    <property type="match status" value="1"/>
</dbReference>
<dbReference type="InterPro" id="IPR051055">
    <property type="entry name" value="PIF1_helicase"/>
</dbReference>
<dbReference type="PANTHER" id="PTHR47642">
    <property type="entry name" value="ATP-DEPENDENT DNA HELICASE"/>
    <property type="match status" value="1"/>
</dbReference>
<dbReference type="RefSeq" id="WP_254083146.1">
    <property type="nucleotide sequence ID" value="NZ_JAHESE010000002.1"/>
</dbReference>
<proteinExistence type="predicted"/>
<gene>
    <name evidence="2" type="ORF">KK062_04970</name>
</gene>
<dbReference type="GO" id="GO:0003678">
    <property type="term" value="F:DNA helicase activity"/>
    <property type="evidence" value="ECO:0007669"/>
    <property type="project" value="InterPro"/>
</dbReference>
<dbReference type="CDD" id="cd18809">
    <property type="entry name" value="SF1_C_RecD"/>
    <property type="match status" value="1"/>
</dbReference>
<keyword evidence="3" id="KW-1185">Reference proteome</keyword>
<protein>
    <submittedName>
        <fullName evidence="2">AAA family ATPase</fullName>
    </submittedName>
</protein>
<accession>A0AAP2DU93</accession>
<dbReference type="Gene3D" id="3.40.50.300">
    <property type="entry name" value="P-loop containing nucleotide triphosphate hydrolases"/>
    <property type="match status" value="1"/>
</dbReference>
<dbReference type="EMBL" id="JAHESE010000002">
    <property type="protein sequence ID" value="MBT1707560.1"/>
    <property type="molecule type" value="Genomic_DNA"/>
</dbReference>
<dbReference type="AlphaFoldDB" id="A0AAP2DU93"/>
<dbReference type="InterPro" id="IPR010285">
    <property type="entry name" value="DNA_helicase_pif1-like_DEAD"/>
</dbReference>
<dbReference type="SUPFAM" id="SSF52540">
    <property type="entry name" value="P-loop containing nucleoside triphosphate hydrolases"/>
    <property type="match status" value="2"/>
</dbReference>
<dbReference type="InterPro" id="IPR027417">
    <property type="entry name" value="P-loop_NTPase"/>
</dbReference>
<dbReference type="Pfam" id="PF05970">
    <property type="entry name" value="PIF1"/>
    <property type="match status" value="1"/>
</dbReference>
<name>A0AAP2DU93_9BACT</name>
<organism evidence="2 3">
    <name type="scientific">Dawidia cretensis</name>
    <dbReference type="NCBI Taxonomy" id="2782350"/>
    <lineage>
        <taxon>Bacteria</taxon>
        <taxon>Pseudomonadati</taxon>
        <taxon>Bacteroidota</taxon>
        <taxon>Cytophagia</taxon>
        <taxon>Cytophagales</taxon>
        <taxon>Chryseotaleaceae</taxon>
        <taxon>Dawidia</taxon>
    </lineage>
</organism>
<dbReference type="GO" id="GO:0006281">
    <property type="term" value="P:DNA repair"/>
    <property type="evidence" value="ECO:0007669"/>
    <property type="project" value="InterPro"/>
</dbReference>
<evidence type="ECO:0000313" key="2">
    <source>
        <dbReference type="EMBL" id="MBT1707560.1"/>
    </source>
</evidence>
<feature type="domain" description="AAA+ ATPase" evidence="1">
    <location>
        <begin position="24"/>
        <end position="342"/>
    </location>
</feature>
<dbReference type="GO" id="GO:0000723">
    <property type="term" value="P:telomere maintenance"/>
    <property type="evidence" value="ECO:0007669"/>
    <property type="project" value="InterPro"/>
</dbReference>
<evidence type="ECO:0000313" key="3">
    <source>
        <dbReference type="Proteomes" id="UP001319080"/>
    </source>
</evidence>
<sequence length="608" mass="70508">MLSAPVDIERNILFDMAEEFIHQTSRPVFLTGKAGTGKTTFLRHIKNTTKKNTVIVAPTGVAAIHCGGTTIHSFFQLPFTPFVPDVKPGFEHADDMSDKYSLLQDLKLDSEKRAVIRALELLIIDEVSMVRSDTLDAIDTVLRYIRRKPYRPFGGVQVLFIGDLFQLPPVIPDDQWRILREYYDGPFFFQARVLQQVKPLYLELKKIYRQRDPDFIRILNNVRNNTMEEEDYLRLHERYQPGFRPSAHEQYITLTTHNHKADAINAGELEKLPGPTSRFEGEVRGDFPERNFPTDRVLHLRVGAQVMFIKNDMERVRRYYNGKIGRITHMTSDRIVVIFPGEGPELEVQKDTWKNIRYTFNPRTRQVEEEILGEFTQYAIRLAWAVTIHKSQGLTFERAIVDAGSSFAAGQVYVALSRCTSLQGIVLQSRIVASSIMTDERIIRFAQEEASLESLGPILRQERRQMALEAVAALFDLAGVQDELIRFRDELSQRMFRDKADAEAMTDDMVMKMNVLQNVAQRFQEQLRRIVQEASVQNDFQPAYTRLENAREYFCTRLRDDFQGLLEEHYEIMKDRPRVKKYLGDLQTLREAIEQTYTDIQRSADVTF</sequence>
<reference evidence="2 3" key="1">
    <citation type="submission" date="2021-05" db="EMBL/GenBank/DDBJ databases">
        <title>A Polyphasic approach of four new species of the genus Ohtaekwangia: Ohtaekwangia histidinii sp. nov., Ohtaekwangia cretensis sp. nov., Ohtaekwangia indiensis sp. nov., Ohtaekwangia reichenbachii sp. nov. from diverse environment.</title>
        <authorList>
            <person name="Octaviana S."/>
        </authorList>
    </citation>
    <scope>NUCLEOTIDE SEQUENCE [LARGE SCALE GENOMIC DNA]</scope>
    <source>
        <strain evidence="2 3">PWU5</strain>
    </source>
</reference>
<evidence type="ECO:0000259" key="1">
    <source>
        <dbReference type="SMART" id="SM00382"/>
    </source>
</evidence>
<comment type="caution">
    <text evidence="2">The sequence shown here is derived from an EMBL/GenBank/DDBJ whole genome shotgun (WGS) entry which is preliminary data.</text>
</comment>
<dbReference type="Proteomes" id="UP001319080">
    <property type="component" value="Unassembled WGS sequence"/>
</dbReference>